<dbReference type="EMBL" id="SDEE01000040">
    <property type="protein sequence ID" value="RXW23521.1"/>
    <property type="molecule type" value="Genomic_DNA"/>
</dbReference>
<evidence type="ECO:0000313" key="4">
    <source>
        <dbReference type="Proteomes" id="UP000290288"/>
    </source>
</evidence>
<gene>
    <name evidence="3" type="ORF">EST38_g2357</name>
</gene>
<sequence length="644" mass="72296">MAEAPLHFENFSGARNVDLGHQTVNLIAGNQVVQVSNGRDLIRRLDPIFDASHTRDRRASPPDSACFPGTRKSVIRGITSWADTRIVLSKPPVVHIYWFHGFAGTGKSAISLEIAKIYAGSGRLLASYFFFRNAGDRSQMNRFAATLAAQISAAVPATIDFIEAALEAEPGLLTQGVSLTVKLERLVYKPFQAALERGLIPLKEPFVIVVDGLDECEDKRGVVDFINHMLDFFERHPSIPLRFFIASRVEEHIRGHLNNDGVVVGDLDIHSAGKDIEMFLEVSFQRAAVKDRLIKSYIQANGEWPTRPQMIKLIRHISGSFVLASTIFKFILQPATEEDPSTPMSRLPLALEMNGLDSLYAQTLARSQHLPHFHNIISTIALLRYSLPIARIAEFLGIEAFEVVHVLLNLQAIVHVPGTDDQDQVTLCHTSLRDFLTTESRSGCFFAPPSFHLHLSYCHFSLNFQTGDEPISNPIRQCNRVGFVEACDFINEIEQFKTQACQSLRPNRPSHHAFLCSLLFFYSFTYETSVGLQYLVKSIEQLALAVECPSLHTGLWLESVLTGRILSFNTREMEITEHIFGVLQHNLQRASNAFHANFPEILERYPRSIGMEEMYTISTGKFVYYTGGNIFCVSRRFLNAGNSH</sequence>
<dbReference type="InterPro" id="IPR027417">
    <property type="entry name" value="P-loop_NTPase"/>
</dbReference>
<evidence type="ECO:0000313" key="3">
    <source>
        <dbReference type="EMBL" id="RXW23521.1"/>
    </source>
</evidence>
<name>A0A4Q2DUW8_9AGAR</name>
<feature type="domain" description="Nephrocystin 3-like N-terminal" evidence="2">
    <location>
        <begin position="89"/>
        <end position="248"/>
    </location>
</feature>
<dbReference type="InterPro" id="IPR056884">
    <property type="entry name" value="NPHP3-like_N"/>
</dbReference>
<dbReference type="OrthoDB" id="3038309at2759"/>
<dbReference type="Gene3D" id="3.40.50.300">
    <property type="entry name" value="P-loop containing nucleotide triphosphate hydrolases"/>
    <property type="match status" value="1"/>
</dbReference>
<protein>
    <recommendedName>
        <fullName evidence="2">Nephrocystin 3-like N-terminal domain-containing protein</fullName>
    </recommendedName>
</protein>
<evidence type="ECO:0000259" key="2">
    <source>
        <dbReference type="Pfam" id="PF24883"/>
    </source>
</evidence>
<keyword evidence="4" id="KW-1185">Reference proteome</keyword>
<dbReference type="PANTHER" id="PTHR10039:SF17">
    <property type="entry name" value="FUNGAL STAND N-TERMINAL GOODBYE DOMAIN-CONTAINING PROTEIN-RELATED"/>
    <property type="match status" value="1"/>
</dbReference>
<proteinExistence type="predicted"/>
<dbReference type="AlphaFoldDB" id="A0A4Q2DUW8"/>
<dbReference type="Pfam" id="PF24883">
    <property type="entry name" value="NPHP3_N"/>
    <property type="match status" value="1"/>
</dbReference>
<dbReference type="Proteomes" id="UP000290288">
    <property type="component" value="Unassembled WGS sequence"/>
</dbReference>
<dbReference type="STRING" id="2316362.A0A4Q2DUW8"/>
<reference evidence="3 4" key="1">
    <citation type="submission" date="2019-01" db="EMBL/GenBank/DDBJ databases">
        <title>Draft genome sequence of Psathyrella aberdarensis IHI B618.</title>
        <authorList>
            <person name="Buettner E."/>
            <person name="Kellner H."/>
        </authorList>
    </citation>
    <scope>NUCLEOTIDE SEQUENCE [LARGE SCALE GENOMIC DNA]</scope>
    <source>
        <strain evidence="3 4">IHI B618</strain>
    </source>
</reference>
<dbReference type="PANTHER" id="PTHR10039">
    <property type="entry name" value="AMELOGENIN"/>
    <property type="match status" value="1"/>
</dbReference>
<keyword evidence="1" id="KW-0677">Repeat</keyword>
<comment type="caution">
    <text evidence="3">The sequence shown here is derived from an EMBL/GenBank/DDBJ whole genome shotgun (WGS) entry which is preliminary data.</text>
</comment>
<organism evidence="3 4">
    <name type="scientific">Candolleomyces aberdarensis</name>
    <dbReference type="NCBI Taxonomy" id="2316362"/>
    <lineage>
        <taxon>Eukaryota</taxon>
        <taxon>Fungi</taxon>
        <taxon>Dikarya</taxon>
        <taxon>Basidiomycota</taxon>
        <taxon>Agaricomycotina</taxon>
        <taxon>Agaricomycetes</taxon>
        <taxon>Agaricomycetidae</taxon>
        <taxon>Agaricales</taxon>
        <taxon>Agaricineae</taxon>
        <taxon>Psathyrellaceae</taxon>
        <taxon>Candolleomyces</taxon>
    </lineage>
</organism>
<dbReference type="SUPFAM" id="SSF52540">
    <property type="entry name" value="P-loop containing nucleoside triphosphate hydrolases"/>
    <property type="match status" value="1"/>
</dbReference>
<accession>A0A4Q2DUW8</accession>
<evidence type="ECO:0000256" key="1">
    <source>
        <dbReference type="ARBA" id="ARBA00022737"/>
    </source>
</evidence>